<evidence type="ECO:0000313" key="6">
    <source>
        <dbReference type="Proteomes" id="UP001620626"/>
    </source>
</evidence>
<evidence type="ECO:0000256" key="3">
    <source>
        <dbReference type="ARBA" id="ARBA00082904"/>
    </source>
</evidence>
<evidence type="ECO:0000256" key="1">
    <source>
        <dbReference type="ARBA" id="ARBA00038068"/>
    </source>
</evidence>
<gene>
    <name evidence="5" type="ORF">niasHT_001132</name>
</gene>
<dbReference type="PANTHER" id="PTHR12480:SF6">
    <property type="entry name" value="2-OXOGLUTARATE AND IRON-DEPENDENT OXYGENASE JMJD4"/>
    <property type="match status" value="1"/>
</dbReference>
<evidence type="ECO:0000256" key="2">
    <source>
        <dbReference type="ARBA" id="ARBA00047762"/>
    </source>
</evidence>
<dbReference type="InterPro" id="IPR050910">
    <property type="entry name" value="JMJD6_ArgDemeth/LysHydrox"/>
</dbReference>
<protein>
    <recommendedName>
        <fullName evidence="3">Jumonji domain-containing protein 4</fullName>
    </recommendedName>
</protein>
<dbReference type="SUPFAM" id="SSF51197">
    <property type="entry name" value="Clavaminate synthase-like"/>
    <property type="match status" value="1"/>
</dbReference>
<accession>A0ABD2LYN8</accession>
<dbReference type="PROSITE" id="PS51184">
    <property type="entry name" value="JMJC"/>
    <property type="match status" value="1"/>
</dbReference>
<dbReference type="Pfam" id="PF02373">
    <property type="entry name" value="JmjC"/>
    <property type="match status" value="1"/>
</dbReference>
<dbReference type="Gene3D" id="2.60.120.650">
    <property type="entry name" value="Cupin"/>
    <property type="match status" value="1"/>
</dbReference>
<dbReference type="SMART" id="SM00558">
    <property type="entry name" value="JmjC"/>
    <property type="match status" value="1"/>
</dbReference>
<comment type="catalytic activity">
    <reaction evidence="2">
        <text>L-lysyl-[protein] + 2-oxoglutarate + O2 = 4-hydroxy-L-lysyl-[protein] + succinate + CO2</text>
        <dbReference type="Rhea" id="RHEA:57156"/>
        <dbReference type="Rhea" id="RHEA-COMP:9752"/>
        <dbReference type="Rhea" id="RHEA-COMP:15084"/>
        <dbReference type="ChEBI" id="CHEBI:15379"/>
        <dbReference type="ChEBI" id="CHEBI:16526"/>
        <dbReference type="ChEBI" id="CHEBI:16810"/>
        <dbReference type="ChEBI" id="CHEBI:29969"/>
        <dbReference type="ChEBI" id="CHEBI:30031"/>
        <dbReference type="ChEBI" id="CHEBI:141495"/>
    </reaction>
</comment>
<proteinExistence type="inferred from homology"/>
<feature type="domain" description="JmjC" evidence="4">
    <location>
        <begin position="91"/>
        <end position="249"/>
    </location>
</feature>
<dbReference type="EMBL" id="JBICBT010000214">
    <property type="protein sequence ID" value="KAL3120319.1"/>
    <property type="molecule type" value="Genomic_DNA"/>
</dbReference>
<evidence type="ECO:0000313" key="5">
    <source>
        <dbReference type="EMBL" id="KAL3120319.1"/>
    </source>
</evidence>
<comment type="caution">
    <text evidence="5">The sequence shown here is derived from an EMBL/GenBank/DDBJ whole genome shotgun (WGS) entry which is preliminary data.</text>
</comment>
<evidence type="ECO:0000259" key="4">
    <source>
        <dbReference type="PROSITE" id="PS51184"/>
    </source>
</evidence>
<dbReference type="PANTHER" id="PTHR12480">
    <property type="entry name" value="ARGININE DEMETHYLASE AND LYSYL-HYDROXYLASE JMJD"/>
    <property type="match status" value="1"/>
</dbReference>
<dbReference type="Proteomes" id="UP001620626">
    <property type="component" value="Unassembled WGS sequence"/>
</dbReference>
<dbReference type="InterPro" id="IPR003347">
    <property type="entry name" value="JmjC_dom"/>
</dbReference>
<reference evidence="5 6" key="1">
    <citation type="submission" date="2024-10" db="EMBL/GenBank/DDBJ databases">
        <authorList>
            <person name="Kim D."/>
        </authorList>
    </citation>
    <scope>NUCLEOTIDE SEQUENCE [LARGE SCALE GENOMIC DNA]</scope>
    <source>
        <strain evidence="5">BH-2024</strain>
    </source>
</reference>
<sequence>MHSLLQFLCSLACSSPMGRPKDGRTKLRISQIEIRLVLITCTDSVPILIGTDNCPAQMLFSSFIDEYFGFSPTDNGTEDKVAYLKDWHFQNSHSEESDLYELPAFLRFDWANYERWTVTDQQQNPFGGDYRFVYFGTKGSWTPFHSDVLNSFSWSANVCGRKLWYLLRPGAERRVRQTNGAYPEDIRQCLGQFQHGELFQFVQEPGQIVFVPCGWWHQVHNLEESISINHNVINAFNLHHLVALMDHRLTEVRAEISDVRELMTENEFDKQCELLLLSDLKMNRTKLLRLMELIIESRGNQIEKEDEKHLTWTKERPKFDDDPSTENDISKWAEKMRTELSKECNCAQQQNFLCQSCAEFVRHFELIRASEVRKRLLKDPFLNTVYLCK</sequence>
<organism evidence="5 6">
    <name type="scientific">Heterodera trifolii</name>
    <dbReference type="NCBI Taxonomy" id="157864"/>
    <lineage>
        <taxon>Eukaryota</taxon>
        <taxon>Metazoa</taxon>
        <taxon>Ecdysozoa</taxon>
        <taxon>Nematoda</taxon>
        <taxon>Chromadorea</taxon>
        <taxon>Rhabditida</taxon>
        <taxon>Tylenchina</taxon>
        <taxon>Tylenchomorpha</taxon>
        <taxon>Tylenchoidea</taxon>
        <taxon>Heteroderidae</taxon>
        <taxon>Heteroderinae</taxon>
        <taxon>Heterodera</taxon>
    </lineage>
</organism>
<dbReference type="AlphaFoldDB" id="A0ABD2LYN8"/>
<comment type="similarity">
    <text evidence="1">Belongs to the JMJD6 family.</text>
</comment>
<keyword evidence="6" id="KW-1185">Reference proteome</keyword>
<name>A0ABD2LYN8_9BILA</name>